<dbReference type="GO" id="GO:0006887">
    <property type="term" value="P:exocytosis"/>
    <property type="evidence" value="ECO:0007669"/>
    <property type="project" value="TreeGrafter"/>
</dbReference>
<dbReference type="GO" id="GO:0015031">
    <property type="term" value="P:protein transport"/>
    <property type="evidence" value="ECO:0007669"/>
    <property type="project" value="UniProtKB-KW"/>
</dbReference>
<evidence type="ECO:0000256" key="5">
    <source>
        <dbReference type="SAM" id="MobiDB-lite"/>
    </source>
</evidence>
<dbReference type="InterPro" id="IPR000727">
    <property type="entry name" value="T_SNARE_dom"/>
</dbReference>
<dbReference type="GO" id="GO:0031201">
    <property type="term" value="C:SNARE complex"/>
    <property type="evidence" value="ECO:0007669"/>
    <property type="project" value="TreeGrafter"/>
</dbReference>
<dbReference type="GO" id="GO:0019905">
    <property type="term" value="F:syntaxin binding"/>
    <property type="evidence" value="ECO:0007669"/>
    <property type="project" value="TreeGrafter"/>
</dbReference>
<gene>
    <name evidence="7" type="ORF">BGW36DRAFT_275203</name>
</gene>
<dbReference type="PANTHER" id="PTHR19305">
    <property type="entry name" value="SYNAPTOSOMAL ASSOCIATED PROTEIN"/>
    <property type="match status" value="1"/>
</dbReference>
<dbReference type="GeneID" id="70240470"/>
<feature type="compositionally biased region" description="Gly residues" evidence="5">
    <location>
        <begin position="74"/>
        <end position="84"/>
    </location>
</feature>
<evidence type="ECO:0000259" key="6">
    <source>
        <dbReference type="PROSITE" id="PS50192"/>
    </source>
</evidence>
<dbReference type="FunFam" id="1.20.5.110:FF:000043">
    <property type="entry name" value="Protein transport protein sec9"/>
    <property type="match status" value="1"/>
</dbReference>
<dbReference type="Proteomes" id="UP001201262">
    <property type="component" value="Unassembled WGS sequence"/>
</dbReference>
<dbReference type="GO" id="GO:0005886">
    <property type="term" value="C:plasma membrane"/>
    <property type="evidence" value="ECO:0007669"/>
    <property type="project" value="TreeGrafter"/>
</dbReference>
<comment type="similarity">
    <text evidence="1">Belongs to the SNAP-25 family.</text>
</comment>
<dbReference type="EMBL" id="JAJTJA010000011">
    <property type="protein sequence ID" value="KAH8692317.1"/>
    <property type="molecule type" value="Genomic_DNA"/>
</dbReference>
<feature type="region of interest" description="Disordered" evidence="5">
    <location>
        <begin position="1"/>
        <end position="200"/>
    </location>
</feature>
<dbReference type="AlphaFoldDB" id="A0AAD4KJ18"/>
<evidence type="ECO:0000256" key="4">
    <source>
        <dbReference type="ARBA" id="ARBA00072549"/>
    </source>
</evidence>
<evidence type="ECO:0000256" key="2">
    <source>
        <dbReference type="ARBA" id="ARBA00022448"/>
    </source>
</evidence>
<feature type="compositionally biased region" description="Gly residues" evidence="5">
    <location>
        <begin position="96"/>
        <end position="128"/>
    </location>
</feature>
<name>A0AAD4KJ18_9EURO</name>
<evidence type="ECO:0000313" key="7">
    <source>
        <dbReference type="EMBL" id="KAH8692317.1"/>
    </source>
</evidence>
<feature type="domain" description="T-SNARE coiled-coil homology" evidence="6">
    <location>
        <begin position="361"/>
        <end position="423"/>
    </location>
</feature>
<dbReference type="PROSITE" id="PS50192">
    <property type="entry name" value="T_SNARE"/>
    <property type="match status" value="1"/>
</dbReference>
<proteinExistence type="inferred from homology"/>
<evidence type="ECO:0000313" key="8">
    <source>
        <dbReference type="Proteomes" id="UP001201262"/>
    </source>
</evidence>
<dbReference type="SMART" id="SM00397">
    <property type="entry name" value="t_SNARE"/>
    <property type="match status" value="1"/>
</dbReference>
<evidence type="ECO:0000256" key="3">
    <source>
        <dbReference type="ARBA" id="ARBA00022927"/>
    </source>
</evidence>
<dbReference type="GO" id="GO:0005484">
    <property type="term" value="F:SNAP receptor activity"/>
    <property type="evidence" value="ECO:0007669"/>
    <property type="project" value="TreeGrafter"/>
</dbReference>
<feature type="compositionally biased region" description="Polar residues" evidence="5">
    <location>
        <begin position="27"/>
        <end position="37"/>
    </location>
</feature>
<dbReference type="GO" id="GO:0006906">
    <property type="term" value="P:vesicle fusion"/>
    <property type="evidence" value="ECO:0007669"/>
    <property type="project" value="TreeGrafter"/>
</dbReference>
<reference evidence="7" key="1">
    <citation type="submission" date="2021-12" db="EMBL/GenBank/DDBJ databases">
        <title>Convergent genome expansion in fungi linked to evolution of root-endophyte symbiosis.</title>
        <authorList>
            <consortium name="DOE Joint Genome Institute"/>
            <person name="Ke Y.-H."/>
            <person name="Bonito G."/>
            <person name="Liao H.-L."/>
            <person name="Looney B."/>
            <person name="Rojas-Flechas A."/>
            <person name="Nash J."/>
            <person name="Hameed K."/>
            <person name="Schadt C."/>
            <person name="Martin F."/>
            <person name="Crous P.W."/>
            <person name="Miettinen O."/>
            <person name="Magnuson J.K."/>
            <person name="Labbe J."/>
            <person name="Jacobson D."/>
            <person name="Doktycz M.J."/>
            <person name="Veneault-Fourrey C."/>
            <person name="Kuo A."/>
            <person name="Mondo S."/>
            <person name="Calhoun S."/>
            <person name="Riley R."/>
            <person name="Ohm R."/>
            <person name="LaButti K."/>
            <person name="Andreopoulos B."/>
            <person name="Pangilinan J."/>
            <person name="Nolan M."/>
            <person name="Tritt A."/>
            <person name="Clum A."/>
            <person name="Lipzen A."/>
            <person name="Daum C."/>
            <person name="Barry K."/>
            <person name="Grigoriev I.V."/>
            <person name="Vilgalys R."/>
        </authorList>
    </citation>
    <scope>NUCLEOTIDE SEQUENCE</scope>
    <source>
        <strain evidence="7">PMI_201</strain>
    </source>
</reference>
<feature type="non-terminal residue" evidence="7">
    <location>
        <position position="1"/>
    </location>
</feature>
<dbReference type="CDD" id="cd15857">
    <property type="entry name" value="SNARE_SEC9C"/>
    <property type="match status" value="1"/>
</dbReference>
<feature type="non-terminal residue" evidence="7">
    <location>
        <position position="423"/>
    </location>
</feature>
<feature type="compositionally biased region" description="Basic and acidic residues" evidence="5">
    <location>
        <begin position="293"/>
        <end position="314"/>
    </location>
</feature>
<sequence length="423" mass="45659">FKKSKDDDSEDSSRRALFGSRSRDKSPNPQANSSNPYAQPIPTDPYTRAKVNAGVAPGPPGGAGYGDVKHPDGPGAGGPVGNMQGGYAPNRYANQGGYGNDRYGGGQENRHGGGGGGSRPGGYGGLGAGDPNDPNQEADRNALFGGARERAQNQPAGGPPPPYSSGGGSAGGYGQEETPGTSAVYEERQLTAEEEEEEEVTNVKQEIRFIKQGDVSSTRNALRVAAQAEETGRNTLARLGAQGERVLDTEKALDVAASQGRLAEEKARELNTLNKSMFAVHVSNPFTKNARRRERDEQLLATHREERSTREGTRSEAFQASQRMERTFREIERDANKANPKQGKNISERAKYQFEADSEDEAMEDEIDNNLNLLAGAASRLHGLSKATGKELEEQNRHLDRIAGKSDYVDDQIAMNRSRLDRI</sequence>
<evidence type="ECO:0000256" key="1">
    <source>
        <dbReference type="ARBA" id="ARBA00009480"/>
    </source>
</evidence>
<feature type="compositionally biased region" description="Basic and acidic residues" evidence="5">
    <location>
        <begin position="1"/>
        <end position="14"/>
    </location>
</feature>
<comment type="caution">
    <text evidence="7">The sequence shown here is derived from an EMBL/GenBank/DDBJ whole genome shotgun (WGS) entry which is preliminary data.</text>
</comment>
<accession>A0AAD4KJ18</accession>
<feature type="compositionally biased region" description="Gly residues" evidence="5">
    <location>
        <begin position="165"/>
        <end position="174"/>
    </location>
</feature>
<organism evidence="7 8">
    <name type="scientific">Talaromyces proteolyticus</name>
    <dbReference type="NCBI Taxonomy" id="1131652"/>
    <lineage>
        <taxon>Eukaryota</taxon>
        <taxon>Fungi</taxon>
        <taxon>Dikarya</taxon>
        <taxon>Ascomycota</taxon>
        <taxon>Pezizomycotina</taxon>
        <taxon>Eurotiomycetes</taxon>
        <taxon>Eurotiomycetidae</taxon>
        <taxon>Eurotiales</taxon>
        <taxon>Trichocomaceae</taxon>
        <taxon>Talaromyces</taxon>
        <taxon>Talaromyces sect. Bacilispori</taxon>
    </lineage>
</organism>
<dbReference type="Gene3D" id="1.20.5.110">
    <property type="match status" value="2"/>
</dbReference>
<keyword evidence="2" id="KW-0813">Transport</keyword>
<keyword evidence="3" id="KW-0653">Protein transport</keyword>
<dbReference type="RefSeq" id="XP_046068314.1">
    <property type="nucleotide sequence ID" value="XM_046210183.1"/>
</dbReference>
<dbReference type="PANTHER" id="PTHR19305:SF9">
    <property type="entry name" value="SYNAPTOSOMAL-ASSOCIATED PROTEIN 29"/>
    <property type="match status" value="1"/>
</dbReference>
<feature type="region of interest" description="Disordered" evidence="5">
    <location>
        <begin position="287"/>
        <end position="324"/>
    </location>
</feature>
<keyword evidence="8" id="KW-1185">Reference proteome</keyword>
<dbReference type="SUPFAM" id="SSF58038">
    <property type="entry name" value="SNARE fusion complex"/>
    <property type="match status" value="2"/>
</dbReference>
<protein>
    <recommendedName>
        <fullName evidence="4">Protein transport protein SEC9</fullName>
    </recommendedName>
</protein>
<dbReference type="CDD" id="cd15886">
    <property type="entry name" value="SNARE_SEC9N"/>
    <property type="match status" value="1"/>
</dbReference>